<dbReference type="EMBL" id="KL596832">
    <property type="protein sequence ID" value="KER23858.1"/>
    <property type="molecule type" value="Genomic_DNA"/>
</dbReference>
<sequence length="239" mass="26746">MRIKIADVSSSSVRSIAKQIGGLCFAHSSNYTKEYQRRVYRVDIAYQVGQVDKRAFLVLQVGPPCIRIRIDPVGRRKRRVAESCCLQEMSEMVVGGVLLKGLYEELVIFSGTRRVTVDHAEKEKFGPAQRDFDPQCIADGGRGGVREDNRDGRAVLPPRQTMFSYVVTQLPTEVAAEVIDLIDPMPVLNLYTTLKAAVINEQSLRTKRICRNCLQGRTGQSHTFATATAHAKPCMREVF</sequence>
<evidence type="ECO:0000313" key="2">
    <source>
        <dbReference type="EMBL" id="KER23858.1"/>
    </source>
</evidence>
<dbReference type="AlphaFoldDB" id="A0A074Z9R3"/>
<gene>
    <name evidence="2" type="ORF">T265_08358</name>
</gene>
<dbReference type="OrthoDB" id="10592881at2759"/>
<reference evidence="2 3" key="1">
    <citation type="submission" date="2013-11" db="EMBL/GenBank/DDBJ databases">
        <title>Opisthorchis viverrini - life in the bile duct.</title>
        <authorList>
            <person name="Young N.D."/>
            <person name="Nagarajan N."/>
            <person name="Lin S.J."/>
            <person name="Korhonen P.K."/>
            <person name="Jex A.R."/>
            <person name="Hall R.S."/>
            <person name="Safavi-Hemami H."/>
            <person name="Kaewkong W."/>
            <person name="Bertrand D."/>
            <person name="Gao S."/>
            <person name="Seet Q."/>
            <person name="Wongkham S."/>
            <person name="Teh B.T."/>
            <person name="Wongkham C."/>
            <person name="Intapan P.M."/>
            <person name="Maleewong W."/>
            <person name="Yang X."/>
            <person name="Hu M."/>
            <person name="Wang Z."/>
            <person name="Hofmann A."/>
            <person name="Sternberg P.W."/>
            <person name="Tan P."/>
            <person name="Wang J."/>
            <person name="Gasser R.B."/>
        </authorList>
    </citation>
    <scope>NUCLEOTIDE SEQUENCE [LARGE SCALE GENOMIC DNA]</scope>
</reference>
<dbReference type="InterPro" id="IPR055469">
    <property type="entry name" value="DUF7041"/>
</dbReference>
<dbReference type="GeneID" id="20322537"/>
<organism evidence="2 3">
    <name type="scientific">Opisthorchis viverrini</name>
    <name type="common">Southeast Asian liver fluke</name>
    <dbReference type="NCBI Taxonomy" id="6198"/>
    <lineage>
        <taxon>Eukaryota</taxon>
        <taxon>Metazoa</taxon>
        <taxon>Spiralia</taxon>
        <taxon>Lophotrochozoa</taxon>
        <taxon>Platyhelminthes</taxon>
        <taxon>Trematoda</taxon>
        <taxon>Digenea</taxon>
        <taxon>Opisthorchiida</taxon>
        <taxon>Opisthorchiata</taxon>
        <taxon>Opisthorchiidae</taxon>
        <taxon>Opisthorchis</taxon>
    </lineage>
</organism>
<evidence type="ECO:0000313" key="3">
    <source>
        <dbReference type="Proteomes" id="UP000054324"/>
    </source>
</evidence>
<dbReference type="KEGG" id="ovi:T265_08358"/>
<dbReference type="RefSeq" id="XP_009172398.1">
    <property type="nucleotide sequence ID" value="XM_009174134.1"/>
</dbReference>
<dbReference type="CTD" id="20322537"/>
<evidence type="ECO:0000259" key="1">
    <source>
        <dbReference type="Pfam" id="PF23055"/>
    </source>
</evidence>
<dbReference type="Proteomes" id="UP000054324">
    <property type="component" value="Unassembled WGS sequence"/>
</dbReference>
<proteinExistence type="predicted"/>
<keyword evidence="3" id="KW-1185">Reference proteome</keyword>
<feature type="domain" description="DUF7041" evidence="1">
    <location>
        <begin position="160"/>
        <end position="211"/>
    </location>
</feature>
<dbReference type="Pfam" id="PF23055">
    <property type="entry name" value="DUF7041"/>
    <property type="match status" value="1"/>
</dbReference>
<protein>
    <recommendedName>
        <fullName evidence="1">DUF7041 domain-containing protein</fullName>
    </recommendedName>
</protein>
<name>A0A074Z9R3_OPIVI</name>
<accession>A0A074Z9R3</accession>